<keyword evidence="5" id="KW-0136">Cellulose degradation</keyword>
<dbReference type="EMBL" id="PGGS01000292">
    <property type="protein sequence ID" value="PNH05619.1"/>
    <property type="molecule type" value="Genomic_DNA"/>
</dbReference>
<keyword evidence="8" id="KW-0624">Polysaccharide degradation</keyword>
<dbReference type="InterPro" id="IPR013320">
    <property type="entry name" value="ConA-like_dom_sf"/>
</dbReference>
<evidence type="ECO:0000256" key="3">
    <source>
        <dbReference type="ARBA" id="ARBA00012601"/>
    </source>
</evidence>
<accession>A0A2J7ZZC5</accession>
<dbReference type="InterPro" id="IPR001701">
    <property type="entry name" value="Glyco_hydro_9"/>
</dbReference>
<evidence type="ECO:0000256" key="8">
    <source>
        <dbReference type="ARBA" id="ARBA00023326"/>
    </source>
</evidence>
<evidence type="ECO:0000313" key="13">
    <source>
        <dbReference type="Proteomes" id="UP000236333"/>
    </source>
</evidence>
<evidence type="ECO:0000313" key="12">
    <source>
        <dbReference type="EMBL" id="PNH05619.1"/>
    </source>
</evidence>
<dbReference type="PANTHER" id="PTHR22298">
    <property type="entry name" value="ENDO-1,4-BETA-GLUCANASE"/>
    <property type="match status" value="1"/>
</dbReference>
<organism evidence="12 13">
    <name type="scientific">Tetrabaena socialis</name>
    <dbReference type="NCBI Taxonomy" id="47790"/>
    <lineage>
        <taxon>Eukaryota</taxon>
        <taxon>Viridiplantae</taxon>
        <taxon>Chlorophyta</taxon>
        <taxon>core chlorophytes</taxon>
        <taxon>Chlorophyceae</taxon>
        <taxon>CS clade</taxon>
        <taxon>Chlamydomonadales</taxon>
        <taxon>Tetrabaenaceae</taxon>
        <taxon>Tetrabaena</taxon>
    </lineage>
</organism>
<dbReference type="InterPro" id="IPR035986">
    <property type="entry name" value="PKD_dom_sf"/>
</dbReference>
<dbReference type="SUPFAM" id="SSF49899">
    <property type="entry name" value="Concanavalin A-like lectins/glucanases"/>
    <property type="match status" value="1"/>
</dbReference>
<dbReference type="GO" id="GO:0030245">
    <property type="term" value="P:cellulose catabolic process"/>
    <property type="evidence" value="ECO:0007669"/>
    <property type="project" value="UniProtKB-KW"/>
</dbReference>
<comment type="similarity">
    <text evidence="2">Belongs to the glycosyl hydrolase 9 (cellulase E) family.</text>
</comment>
<comment type="catalytic activity">
    <reaction evidence="1">
        <text>Endohydrolysis of (1-&gt;4)-beta-D-glucosidic linkages in cellulose, lichenin and cereal beta-D-glucans.</text>
        <dbReference type="EC" id="3.2.1.4"/>
    </reaction>
</comment>
<evidence type="ECO:0000256" key="9">
    <source>
        <dbReference type="SAM" id="MobiDB-lite"/>
    </source>
</evidence>
<sequence length="1757" mass="184056">MEINDKDRTSNWLTYESQTVLGLHFVTAPTNISLVFAAAQYSVSSNQDAAYASAVQPTLVSYRSRVIFAPRYSGANYLQPLRFGYHIFLRLPSPLKDGAAYAVGVSAGAFAATSFQLAVGAGGALNTNIRVNQVGYPLSGPKLGFVGAWLGSSTPTAPFAQVALQLPGGSGSTFTVADAVTGAVVLTAAVRLAPSTSATPGDPDLYTGQAVWVLDFSALTTPGRYVLRVPGIGVSHAFRVAADALRPVLGALARGMYGQRCGTALSLQYLAPWAASRPEACHVTDAEVMPIDPLPNWFANRFAIPNPTPNQTTLPPNASTGSYLLPQSPAGTRLQVVGGHHDAGDYGKYVVNSGAVVGWLLNILEVLGAEHDNLPLPEAGNGMPDLFEEAAWELLFLEGMQDADGGVFCIAKPNTTAGEYYENHLPCGTPGLDSCNFAANDARRGPRIAWPKDTTCTAQFAAAMARAARSPWFRTFRPADAARYLVRARRAWDYLTTSAPFGAICYHHYGCMGVGDQSHDERLWAAIELYAATGEAAFHNYFLQGHCPRYRHWGWEALPFSYGPATITYAYLAVQARSGVAGARPVNATMAQRCLDELASVARDYSSSAAQHPYGLIGPSDSFRTFGFGWFFPTERSVHLLIAATLAASNASEAAAWRGLAAQQVHYVLGANPQGFSLISGVGARRYQNLVDDDTAYDDYDPPWVGHPIGLASSFSWLNVYGSALGAAFPPGQDYPTYHRISDVFNVITEQTVPLHAQALGLLAVLAGGAAGPALPPPLQIDVQLSTTSGPAPLSVNFQLVLADSENMDRVATIEFDLGDGSHSYKAQLTHLYGEAGRAYYGTVTVVETSGQAVTKSFAVFTSWPAGSAPALPPPAGLVLAMQLDAAVNGSLLPPVRMATSLAAGLDGSSSLAVPANASGGIAATADNLAWQGPQAVWAGRALHPIRFEDTVTYPLPSGPAGQALMGAAIGGLVLEAWLYVDSYLSYGRGNVPLLGIEQPSTRRFFGLYGSLWSGNMVYAGLQTVANETHLGPRLTVGRWHHLRVTASAAGPSSSCAAWVDGQLAAQIGANCSSTAAFDYCRSQPESLRLIVGSFRGYVGGLNVYASATTNITAVCGPKPPPPPPPRPPPAPAADNRFALLIIDAGTIAVLDTTGSCGLYGSTLAAALPLRLYSNGVRTSVVVTPQVAYNAPSMAVSGDGVPANATVPGGSGGSEVGNTQWKQQPAGCSLRIASRAAAGAMAGLEWRLSNTALAAARASGALSIDAKVFVEDLRVGYSFYNSHLLGIQSNWDSYFHIYGGLWTGHGLYLTTPAAATTGDFSGIMINSSVVQAALSTGSWHHLSLTANATLCALSVDGRELGAAACNVLRLLPAAGSAQNNLTVRMTGIRGWVDELRVSSVPPSPRPPSPRPPSPPPPPVDNRFAPLTIDAGTLAVLDTDGSCGLYGSTLAAALPLRLYSNSLRTGVVVTPQVAYNATSMAVSADGVPANATAPVGSGGSEVGNTRWMQQPAGCSLRIASRAAVGAMAGLEWRLSNTALAAARASGALSIDAKVFVEDLRVGYSFYNSHLLGIQSNWDSYFHIYGGLWTGHDLYLATPSAATTGDFSGIMINSSVVQAALFTGSWHHLSLTANATLCALSVDGRELGAAACNALRLLPAAGSAQNNLTVRMTGIRGWVDELRVSSVVRPSQAPLGALLSAFGPRQSEVKLGFTDTGRLNCEVRLTSFAAHKLSKAEQLSSASRKPPAWSRSAVAISGG</sequence>
<keyword evidence="7" id="KW-0326">Glycosidase</keyword>
<evidence type="ECO:0000259" key="10">
    <source>
        <dbReference type="Pfam" id="PF00759"/>
    </source>
</evidence>
<dbReference type="OrthoDB" id="10257085at2759"/>
<evidence type="ECO:0000256" key="2">
    <source>
        <dbReference type="ARBA" id="ARBA00007072"/>
    </source>
</evidence>
<evidence type="ECO:0000256" key="6">
    <source>
        <dbReference type="ARBA" id="ARBA00023277"/>
    </source>
</evidence>
<dbReference type="SUPFAM" id="SSF48208">
    <property type="entry name" value="Six-hairpin glycosidases"/>
    <property type="match status" value="1"/>
</dbReference>
<evidence type="ECO:0000256" key="4">
    <source>
        <dbReference type="ARBA" id="ARBA00022801"/>
    </source>
</evidence>
<protein>
    <recommendedName>
        <fullName evidence="3">cellulase</fullName>
        <ecNumber evidence="3">3.2.1.4</ecNumber>
    </recommendedName>
</protein>
<feature type="compositionally biased region" description="Pro residues" evidence="9">
    <location>
        <begin position="1401"/>
        <end position="1419"/>
    </location>
</feature>
<dbReference type="InterPro" id="IPR012341">
    <property type="entry name" value="6hp_glycosidase-like_sf"/>
</dbReference>
<name>A0A2J7ZZC5_9CHLO</name>
<evidence type="ECO:0000256" key="7">
    <source>
        <dbReference type="ARBA" id="ARBA00023295"/>
    </source>
</evidence>
<dbReference type="Gene3D" id="2.60.40.10">
    <property type="entry name" value="Immunoglobulins"/>
    <property type="match status" value="2"/>
</dbReference>
<evidence type="ECO:0000256" key="1">
    <source>
        <dbReference type="ARBA" id="ARBA00000966"/>
    </source>
</evidence>
<feature type="region of interest" description="Disordered" evidence="9">
    <location>
        <begin position="1398"/>
        <end position="1422"/>
    </location>
</feature>
<dbReference type="Gene3D" id="1.50.10.10">
    <property type="match status" value="1"/>
</dbReference>
<keyword evidence="6" id="KW-0119">Carbohydrate metabolism</keyword>
<keyword evidence="4" id="KW-0378">Hydrolase</keyword>
<feature type="domain" description="Cellulase Ig-like" evidence="11">
    <location>
        <begin position="127"/>
        <end position="233"/>
    </location>
</feature>
<keyword evidence="13" id="KW-1185">Reference proteome</keyword>
<dbReference type="SUPFAM" id="SSF49299">
    <property type="entry name" value="PKD domain"/>
    <property type="match status" value="1"/>
</dbReference>
<reference evidence="12 13" key="1">
    <citation type="journal article" date="2017" name="Mol. Biol. Evol.">
        <title>The 4-celled Tetrabaena socialis nuclear genome reveals the essential components for genetic control of cell number at the origin of multicellularity in the volvocine lineage.</title>
        <authorList>
            <person name="Featherston J."/>
            <person name="Arakaki Y."/>
            <person name="Hanschen E.R."/>
            <person name="Ferris P.J."/>
            <person name="Michod R.E."/>
            <person name="Olson B.J.S.C."/>
            <person name="Nozaki H."/>
            <person name="Durand P.M."/>
        </authorList>
    </citation>
    <scope>NUCLEOTIDE SEQUENCE [LARGE SCALE GENOMIC DNA]</scope>
    <source>
        <strain evidence="12 13">NIES-571</strain>
    </source>
</reference>
<dbReference type="InterPro" id="IPR014756">
    <property type="entry name" value="Ig_E-set"/>
</dbReference>
<dbReference type="InterPro" id="IPR013783">
    <property type="entry name" value="Ig-like_fold"/>
</dbReference>
<evidence type="ECO:0000259" key="11">
    <source>
        <dbReference type="Pfam" id="PF02927"/>
    </source>
</evidence>
<feature type="domain" description="Glycoside hydrolase family 9" evidence="10">
    <location>
        <begin position="251"/>
        <end position="691"/>
    </location>
</feature>
<dbReference type="SUPFAM" id="SSF81296">
    <property type="entry name" value="E set domains"/>
    <property type="match status" value="1"/>
</dbReference>
<dbReference type="Proteomes" id="UP000236333">
    <property type="component" value="Unassembled WGS sequence"/>
</dbReference>
<evidence type="ECO:0000256" key="5">
    <source>
        <dbReference type="ARBA" id="ARBA00023001"/>
    </source>
</evidence>
<dbReference type="InterPro" id="IPR004197">
    <property type="entry name" value="Cellulase_Ig-like"/>
</dbReference>
<dbReference type="Pfam" id="PF02927">
    <property type="entry name" value="CelD_N"/>
    <property type="match status" value="1"/>
</dbReference>
<gene>
    <name evidence="12" type="ORF">TSOC_008097</name>
</gene>
<dbReference type="GO" id="GO:0008810">
    <property type="term" value="F:cellulase activity"/>
    <property type="evidence" value="ECO:0007669"/>
    <property type="project" value="UniProtKB-EC"/>
</dbReference>
<proteinExistence type="inferred from homology"/>
<dbReference type="InterPro" id="IPR008928">
    <property type="entry name" value="6-hairpin_glycosidase_sf"/>
</dbReference>
<dbReference type="Pfam" id="PF00759">
    <property type="entry name" value="Glyco_hydro_9"/>
    <property type="match status" value="1"/>
</dbReference>
<dbReference type="EC" id="3.2.1.4" evidence="3"/>
<comment type="caution">
    <text evidence="12">The sequence shown here is derived from an EMBL/GenBank/DDBJ whole genome shotgun (WGS) entry which is preliminary data.</text>
</comment>
<dbReference type="CDD" id="cd02850">
    <property type="entry name" value="E_set_Cellulase_N"/>
    <property type="match status" value="1"/>
</dbReference>